<dbReference type="SUPFAM" id="SSF48452">
    <property type="entry name" value="TPR-like"/>
    <property type="match status" value="1"/>
</dbReference>
<dbReference type="EMBL" id="DRBS01000065">
    <property type="protein sequence ID" value="HDD43551.1"/>
    <property type="molecule type" value="Genomic_DNA"/>
</dbReference>
<dbReference type="Gene3D" id="1.25.40.10">
    <property type="entry name" value="Tetratricopeptide repeat domain"/>
    <property type="match status" value="1"/>
</dbReference>
<dbReference type="InterPro" id="IPR051476">
    <property type="entry name" value="Bac_ResReg_Asp_Phosphatase"/>
</dbReference>
<protein>
    <submittedName>
        <fullName evidence="7">Tetratricopeptide repeat protein</fullName>
    </submittedName>
</protein>
<reference evidence="7" key="1">
    <citation type="journal article" date="2020" name="mSystems">
        <title>Genome- and Community-Level Interaction Insights into Carbon Utilization and Element Cycling Functions of Hydrothermarchaeota in Hydrothermal Sediment.</title>
        <authorList>
            <person name="Zhou Z."/>
            <person name="Liu Y."/>
            <person name="Xu W."/>
            <person name="Pan J."/>
            <person name="Luo Z.H."/>
            <person name="Li M."/>
        </authorList>
    </citation>
    <scope>NUCLEOTIDE SEQUENCE [LARGE SCALE GENOMIC DNA]</scope>
    <source>
        <strain evidence="7">HyVt-233</strain>
    </source>
</reference>
<comment type="similarity">
    <text evidence="5">Belongs to the Rap family.</text>
</comment>
<comment type="subcellular location">
    <subcellularLocation>
        <location evidence="1">Cytoplasm</location>
    </subcellularLocation>
</comment>
<keyword evidence="3" id="KW-0677">Repeat</keyword>
<organism evidence="7">
    <name type="scientific">Desulfofervidus auxilii</name>
    <dbReference type="NCBI Taxonomy" id="1621989"/>
    <lineage>
        <taxon>Bacteria</taxon>
        <taxon>Pseudomonadati</taxon>
        <taxon>Thermodesulfobacteriota</taxon>
        <taxon>Candidatus Desulfofervidia</taxon>
        <taxon>Candidatus Desulfofervidales</taxon>
        <taxon>Candidatus Desulfofervidaceae</taxon>
        <taxon>Candidatus Desulfofervidus</taxon>
    </lineage>
</organism>
<dbReference type="Proteomes" id="UP000886289">
    <property type="component" value="Unassembled WGS sequence"/>
</dbReference>
<keyword evidence="4 6" id="KW-0802">TPR repeat</keyword>
<evidence type="ECO:0000256" key="3">
    <source>
        <dbReference type="ARBA" id="ARBA00022737"/>
    </source>
</evidence>
<proteinExistence type="inferred from homology"/>
<dbReference type="AlphaFoldDB" id="A0A7C0Y8A5"/>
<name>A0A7C0Y8A5_DESA2</name>
<evidence type="ECO:0000256" key="1">
    <source>
        <dbReference type="ARBA" id="ARBA00004496"/>
    </source>
</evidence>
<dbReference type="PROSITE" id="PS50005">
    <property type="entry name" value="TPR"/>
    <property type="match status" value="1"/>
</dbReference>
<gene>
    <name evidence="7" type="ORF">ENG63_01630</name>
</gene>
<evidence type="ECO:0000256" key="6">
    <source>
        <dbReference type="PROSITE-ProRule" id="PRU00339"/>
    </source>
</evidence>
<dbReference type="SMART" id="SM00028">
    <property type="entry name" value="TPR"/>
    <property type="match status" value="2"/>
</dbReference>
<feature type="repeat" description="TPR" evidence="6">
    <location>
        <begin position="107"/>
        <end position="140"/>
    </location>
</feature>
<comment type="caution">
    <text evidence="7">The sequence shown here is derived from an EMBL/GenBank/DDBJ whole genome shotgun (WGS) entry which is preliminary data.</text>
</comment>
<accession>A0A7C0Y8A5</accession>
<dbReference type="Pfam" id="PF13181">
    <property type="entry name" value="TPR_8"/>
    <property type="match status" value="1"/>
</dbReference>
<dbReference type="InterPro" id="IPR011990">
    <property type="entry name" value="TPR-like_helical_dom_sf"/>
</dbReference>
<evidence type="ECO:0000313" key="7">
    <source>
        <dbReference type="EMBL" id="HDD43551.1"/>
    </source>
</evidence>
<sequence length="141" mass="16619">MIKKIDKALVYYEEARNLTSDELMKLALNVEITDLLISGKNNYEEAIPYLKEAMYISEKLNKNIENTWAIVILGYVYFKIKDFKNAKKYLTEGLKKSIKFDDKKLQALAYFYLGDLYFSENKIQEAKYNFKKAYELYNSLG</sequence>
<keyword evidence="2" id="KW-0963">Cytoplasm</keyword>
<dbReference type="GO" id="GO:0005737">
    <property type="term" value="C:cytoplasm"/>
    <property type="evidence" value="ECO:0007669"/>
    <property type="project" value="UniProtKB-SubCell"/>
</dbReference>
<evidence type="ECO:0000256" key="5">
    <source>
        <dbReference type="ARBA" id="ARBA00038253"/>
    </source>
</evidence>
<evidence type="ECO:0000256" key="4">
    <source>
        <dbReference type="ARBA" id="ARBA00022803"/>
    </source>
</evidence>
<dbReference type="PANTHER" id="PTHR46630:SF1">
    <property type="entry name" value="TETRATRICOPEPTIDE REPEAT PROTEIN 29"/>
    <property type="match status" value="1"/>
</dbReference>
<dbReference type="InterPro" id="IPR019734">
    <property type="entry name" value="TPR_rpt"/>
</dbReference>
<dbReference type="Pfam" id="PF13424">
    <property type="entry name" value="TPR_12"/>
    <property type="match status" value="1"/>
</dbReference>
<dbReference type="PANTHER" id="PTHR46630">
    <property type="entry name" value="TETRATRICOPEPTIDE REPEAT PROTEIN 29"/>
    <property type="match status" value="1"/>
</dbReference>
<evidence type="ECO:0000256" key="2">
    <source>
        <dbReference type="ARBA" id="ARBA00022490"/>
    </source>
</evidence>